<accession>A0A2T4PXK8</accession>
<dbReference type="STRING" id="1194526.A284_09295"/>
<name>A0A2T4PXK8_STAWA</name>
<proteinExistence type="predicted"/>
<reference evidence="1 2" key="1">
    <citation type="journal article" date="2016" name="Front. Microbiol.">
        <title>Comprehensive Phylogenetic Analysis of Bovine Non-aureus Staphylococci Species Based on Whole-Genome Sequencing.</title>
        <authorList>
            <person name="Naushad S."/>
            <person name="Barkema H.W."/>
            <person name="Luby C."/>
            <person name="Condas L.A."/>
            <person name="Nobrega D.B."/>
            <person name="Carson D.A."/>
            <person name="De Buck J."/>
        </authorList>
    </citation>
    <scope>NUCLEOTIDE SEQUENCE [LARGE SCALE GENOMIC DNA]</scope>
    <source>
        <strain evidence="1 2">SNUC 2993</strain>
    </source>
</reference>
<gene>
    <name evidence="1" type="ORF">BU085_12010</name>
</gene>
<protein>
    <submittedName>
        <fullName evidence="1">Uncharacterized protein</fullName>
    </submittedName>
</protein>
<dbReference type="AlphaFoldDB" id="A0A2T4PXK8"/>
<organism evidence="1 2">
    <name type="scientific">Staphylococcus warneri</name>
    <dbReference type="NCBI Taxonomy" id="1292"/>
    <lineage>
        <taxon>Bacteria</taxon>
        <taxon>Bacillati</taxon>
        <taxon>Bacillota</taxon>
        <taxon>Bacilli</taxon>
        <taxon>Bacillales</taxon>
        <taxon>Staphylococcaceae</taxon>
        <taxon>Staphylococcus</taxon>
    </lineage>
</organism>
<dbReference type="Proteomes" id="UP000240717">
    <property type="component" value="Unassembled WGS sequence"/>
</dbReference>
<dbReference type="EMBL" id="PZEV01000067">
    <property type="protein sequence ID" value="PTI49486.1"/>
    <property type="molecule type" value="Genomic_DNA"/>
</dbReference>
<evidence type="ECO:0000313" key="1">
    <source>
        <dbReference type="EMBL" id="PTI49486.1"/>
    </source>
</evidence>
<dbReference type="RefSeq" id="WP_107532346.1">
    <property type="nucleotide sequence ID" value="NZ_JALCYJ010000001.1"/>
</dbReference>
<sequence length="71" mass="8221">MAEWKINNHSKRQFAIQRNDNEISIVEPQNNGSFKILAEIDTHNQITHVHDPLLYVSADTHNAELNIFDHS</sequence>
<evidence type="ECO:0000313" key="2">
    <source>
        <dbReference type="Proteomes" id="UP000240717"/>
    </source>
</evidence>
<comment type="caution">
    <text evidence="1">The sequence shown here is derived from an EMBL/GenBank/DDBJ whole genome shotgun (WGS) entry which is preliminary data.</text>
</comment>